<evidence type="ECO:0000313" key="5">
    <source>
        <dbReference type="Proteomes" id="UP001500908"/>
    </source>
</evidence>
<name>A0ABP7FG42_9ACTN</name>
<organism evidence="4 5">
    <name type="scientific">Salinactinospora qingdaonensis</name>
    <dbReference type="NCBI Taxonomy" id="702744"/>
    <lineage>
        <taxon>Bacteria</taxon>
        <taxon>Bacillati</taxon>
        <taxon>Actinomycetota</taxon>
        <taxon>Actinomycetes</taxon>
        <taxon>Streptosporangiales</taxon>
        <taxon>Nocardiopsidaceae</taxon>
        <taxon>Salinactinospora</taxon>
    </lineage>
</organism>
<dbReference type="SMART" id="SM00028">
    <property type="entry name" value="TPR"/>
    <property type="match status" value="4"/>
</dbReference>
<keyword evidence="5" id="KW-1185">Reference proteome</keyword>
<dbReference type="Gene3D" id="1.10.10.10">
    <property type="entry name" value="Winged helix-like DNA-binding domain superfamily/Winged helix DNA-binding domain"/>
    <property type="match status" value="1"/>
</dbReference>
<dbReference type="InterPro" id="IPR049945">
    <property type="entry name" value="AAA_22"/>
</dbReference>
<gene>
    <name evidence="4" type="ORF">GCM10022402_14080</name>
</gene>
<dbReference type="Pfam" id="PF13424">
    <property type="entry name" value="TPR_12"/>
    <property type="match status" value="1"/>
</dbReference>
<dbReference type="InterPro" id="IPR019734">
    <property type="entry name" value="TPR_rpt"/>
</dbReference>
<dbReference type="Gene3D" id="3.40.50.300">
    <property type="entry name" value="P-loop containing nucleotide triphosphate hydrolases"/>
    <property type="match status" value="1"/>
</dbReference>
<dbReference type="SUPFAM" id="SSF48452">
    <property type="entry name" value="TPR-like"/>
    <property type="match status" value="1"/>
</dbReference>
<feature type="compositionally biased region" description="Polar residues" evidence="2">
    <location>
        <begin position="24"/>
        <end position="34"/>
    </location>
</feature>
<dbReference type="Proteomes" id="UP001500908">
    <property type="component" value="Unassembled WGS sequence"/>
</dbReference>
<dbReference type="PANTHER" id="PTHR47691">
    <property type="entry name" value="REGULATOR-RELATED"/>
    <property type="match status" value="1"/>
</dbReference>
<feature type="compositionally biased region" description="Basic and acidic residues" evidence="2">
    <location>
        <begin position="1"/>
        <end position="11"/>
    </location>
</feature>
<dbReference type="InterPro" id="IPR011990">
    <property type="entry name" value="TPR-like_helical_dom_sf"/>
</dbReference>
<evidence type="ECO:0000313" key="4">
    <source>
        <dbReference type="EMBL" id="GAA3735075.1"/>
    </source>
</evidence>
<dbReference type="InterPro" id="IPR036388">
    <property type="entry name" value="WH-like_DNA-bd_sf"/>
</dbReference>
<dbReference type="PROSITE" id="PS50005">
    <property type="entry name" value="TPR"/>
    <property type="match status" value="1"/>
</dbReference>
<dbReference type="Pfam" id="PF13401">
    <property type="entry name" value="AAA_22"/>
    <property type="match status" value="1"/>
</dbReference>
<dbReference type="PRINTS" id="PR00364">
    <property type="entry name" value="DISEASERSIST"/>
</dbReference>
<dbReference type="PANTHER" id="PTHR47691:SF3">
    <property type="entry name" value="HTH-TYPE TRANSCRIPTIONAL REGULATOR RV0890C-RELATED"/>
    <property type="match status" value="1"/>
</dbReference>
<sequence length="735" mass="80098">MGRCGRNEVKASHAPTPGERPEQSFHNTIDGDNQGTAVQAGTVHGGVHIHPPAASQPSLAVVPLRQLPPAPPHFVDRHRELAHMAEIVTAAHQQQRSALLVLTGLGGVGKSALATRFLHEHLDRFPDGQLYCDLRGFSRLDPADPADIVQSFLHALGVPPPSIPPDLAGRAAWFRSLTNERRLAILVDNANTAAQVRSLLPGQGAHTVVVTTRVHIGGLALDGAHFINVPPLDESTAVTLLSRIVGEQRVADDRRSAWSLARLCGGLPIAVGAVAVQLATHVSVHLAHTVEELSQRQRLLGASSEQEENEESSVRAVFDLSYDALAEVPAQLYRRLGWYPAADITTDVACALLDRAPHECEQALRALVVASLLHEGQPGRYELHDLLRLHAGEKATDAETPEARHDALGRLLDLYRDSALAADRRLRSYATSGPPSRSEAATPDFPGPDEALTWLTVEHTNLRLLASYAAENGWPEHAMGIADGLWSLYLHRRDATSWLDITRTALELARRRGERRFEGRMLNRMALVLGHIGQYQQAEDVLRQAQQIWEESGAPERLAQTLQRRGLLALAGGHPEEAIDHLDEALRLDETLDQPHNTAITLLGLGRAHERAGRPTSALPPLERALDLLQQRDDPYNEARVRIAYGRALAHSTPHEADRLLEAALATMRRLGSPAGQAEAHEARGDLARAGGAPRQARQEYAAALKLLAETGERAAIRRVEHSLAQLERTPHEAG</sequence>
<accession>A0ABP7FG42</accession>
<dbReference type="EMBL" id="BAABDD010000005">
    <property type="protein sequence ID" value="GAA3735075.1"/>
    <property type="molecule type" value="Genomic_DNA"/>
</dbReference>
<dbReference type="InterPro" id="IPR027417">
    <property type="entry name" value="P-loop_NTPase"/>
</dbReference>
<comment type="caution">
    <text evidence="4">The sequence shown here is derived from an EMBL/GenBank/DDBJ whole genome shotgun (WGS) entry which is preliminary data.</text>
</comment>
<evidence type="ECO:0000256" key="2">
    <source>
        <dbReference type="SAM" id="MobiDB-lite"/>
    </source>
</evidence>
<keyword evidence="1" id="KW-0802">TPR repeat</keyword>
<proteinExistence type="predicted"/>
<dbReference type="SUPFAM" id="SSF52540">
    <property type="entry name" value="P-loop containing nucleoside triphosphate hydrolases"/>
    <property type="match status" value="1"/>
</dbReference>
<protein>
    <submittedName>
        <fullName evidence="4">Tetratricopeptide repeat protein</fullName>
    </submittedName>
</protein>
<feature type="region of interest" description="Disordered" evidence="2">
    <location>
        <begin position="1"/>
        <end position="34"/>
    </location>
</feature>
<dbReference type="Gene3D" id="1.25.40.10">
    <property type="entry name" value="Tetratricopeptide repeat domain"/>
    <property type="match status" value="2"/>
</dbReference>
<feature type="repeat" description="TPR" evidence="1">
    <location>
        <begin position="559"/>
        <end position="592"/>
    </location>
</feature>
<feature type="domain" description="ORC1/DEAH AAA+ ATPase" evidence="3">
    <location>
        <begin position="96"/>
        <end position="191"/>
    </location>
</feature>
<reference evidence="5" key="1">
    <citation type="journal article" date="2019" name="Int. J. Syst. Evol. Microbiol.">
        <title>The Global Catalogue of Microorganisms (GCM) 10K type strain sequencing project: providing services to taxonomists for standard genome sequencing and annotation.</title>
        <authorList>
            <consortium name="The Broad Institute Genomics Platform"/>
            <consortium name="The Broad Institute Genome Sequencing Center for Infectious Disease"/>
            <person name="Wu L."/>
            <person name="Ma J."/>
        </authorList>
    </citation>
    <scope>NUCLEOTIDE SEQUENCE [LARGE SCALE GENOMIC DNA]</scope>
    <source>
        <strain evidence="5">JCM 17137</strain>
    </source>
</reference>
<evidence type="ECO:0000259" key="3">
    <source>
        <dbReference type="Pfam" id="PF13401"/>
    </source>
</evidence>
<evidence type="ECO:0000256" key="1">
    <source>
        <dbReference type="PROSITE-ProRule" id="PRU00339"/>
    </source>
</evidence>